<evidence type="ECO:0000256" key="6">
    <source>
        <dbReference type="ARBA" id="ARBA00023027"/>
    </source>
</evidence>
<dbReference type="SUPFAM" id="SSF48179">
    <property type="entry name" value="6-phosphogluconate dehydrogenase C-terminal domain-like"/>
    <property type="match status" value="2"/>
</dbReference>
<organism evidence="11 12">
    <name type="scientific">Alicyclobacillus cycloheptanicus</name>
    <dbReference type="NCBI Taxonomy" id="1457"/>
    <lineage>
        <taxon>Bacteria</taxon>
        <taxon>Bacillati</taxon>
        <taxon>Bacillota</taxon>
        <taxon>Bacilli</taxon>
        <taxon>Bacillales</taxon>
        <taxon>Alicyclobacillaceae</taxon>
        <taxon>Alicyclobacillus</taxon>
    </lineage>
</organism>
<evidence type="ECO:0000313" key="12">
    <source>
        <dbReference type="Proteomes" id="UP001232973"/>
    </source>
</evidence>
<dbReference type="EMBL" id="JAUSTP010000003">
    <property type="protein sequence ID" value="MDQ0188903.1"/>
    <property type="molecule type" value="Genomic_DNA"/>
</dbReference>
<keyword evidence="4" id="KW-0442">Lipid degradation</keyword>
<dbReference type="InterPro" id="IPR036291">
    <property type="entry name" value="NAD(P)-bd_dom_sf"/>
</dbReference>
<name>A0ABT9XF25_9BACL</name>
<feature type="domain" description="3-hydroxyacyl-CoA dehydrogenase NAD binding" evidence="10">
    <location>
        <begin position="7"/>
        <end position="204"/>
    </location>
</feature>
<evidence type="ECO:0000256" key="3">
    <source>
        <dbReference type="ARBA" id="ARBA00022832"/>
    </source>
</evidence>
<comment type="similarity">
    <text evidence="2">Belongs to the 3-hydroxyacyl-CoA dehydrogenase family.</text>
</comment>
<feature type="domain" description="3-hydroxyacyl-CoA dehydrogenase C-terminal" evidence="9">
    <location>
        <begin position="208"/>
        <end position="307"/>
    </location>
</feature>
<keyword evidence="12" id="KW-1185">Reference proteome</keyword>
<keyword evidence="3" id="KW-0276">Fatty acid metabolism</keyword>
<dbReference type="Pfam" id="PF00725">
    <property type="entry name" value="3HCDH"/>
    <property type="match status" value="1"/>
</dbReference>
<dbReference type="Gene3D" id="3.90.226.10">
    <property type="entry name" value="2-enoyl-CoA Hydratase, Chain A, domain 1"/>
    <property type="match status" value="1"/>
</dbReference>
<gene>
    <name evidence="11" type="ORF">J2S03_000717</name>
</gene>
<dbReference type="Pfam" id="PF02737">
    <property type="entry name" value="3HCDH_N"/>
    <property type="match status" value="1"/>
</dbReference>
<dbReference type="InterPro" id="IPR006108">
    <property type="entry name" value="3HC_DH_C"/>
</dbReference>
<dbReference type="CDD" id="cd06558">
    <property type="entry name" value="crotonase-like"/>
    <property type="match status" value="1"/>
</dbReference>
<protein>
    <submittedName>
        <fullName evidence="11">3-hydroxyacyl-CoA dehydrogenase</fullName>
        <ecNumber evidence="11">1.1.1.35</ecNumber>
    </submittedName>
</protein>
<dbReference type="SUPFAM" id="SSF51735">
    <property type="entry name" value="NAD(P)-binding Rossmann-fold domains"/>
    <property type="match status" value="1"/>
</dbReference>
<sequence>MTRQIRKAAVLGAGVMGAAIAAHLANVGIPVLLLDIVPKEVTPEEAAKGLTLDSPAVRNRFANRGLETAKKAKPAAFYAAEDAQLVQTGNIDDDLGKLAACDWIIEAVVENLQVKQQLFEKVESVAHPDAIVSSNTSGISITDMVKDRSPAFRKRFLGTHFFNPPRYMKLLEIIPGPDTDAEILDFMRGFGERVLGKGVVFAKDTPNFIANRIGTYGLLATLEAMKKHGLGVDEVDAITGPAMGRPKSATFRTLDLVGLDTFVHVAKNVEASVTEAWEKAAFAVPAFIEQMVANRWLGDKTGQGFFKKERSAAGKEILALDLDTLEYRPRKKLDSKSLKAAKNAPTVERKIQTLVYGEDVAAQFAWDVLKKALLYTAQKQGEIADDIVAVDNAMKWGFNWKLGPYETWDAIGVRKSVERMRAEGETIPPFVEELLAAGYESFYQREKGAAPKFYVGKSEFRTVDEAKEKISLARLKEAGKVVFRNTEASLIDMGDGIACLEIHSLKQAVTPGVIEMVYKAADEVEANWEGLVIGAQEDYFCVGANILLMLMEAQQKHWDNLNEAVDQFQKAMMRLKYMNKPVVAAPYGMTLGGGAEICFPADRVQAAAETYMGLVEVGIGLIPGGGGNKEVLIRAVENVPGDVGERLDAFVRKAFENIGTAKVSMSAKEAKKMGLLRLADGISVNGDYQLHDAKQVALGLARAGYQAPQPKRIPVVGEAGAALLKVGVYQMKMSGYISDHDEKVAHHLIRVLTGGNVPRGTLVTEQYLLDLEREAFLSLIGEEKTQARMQHMLTTGKPLRN</sequence>
<dbReference type="Pfam" id="PF00378">
    <property type="entry name" value="ECH_1"/>
    <property type="match status" value="1"/>
</dbReference>
<dbReference type="InterPro" id="IPR001753">
    <property type="entry name" value="Enoyl-CoA_hydra/iso"/>
</dbReference>
<keyword evidence="5 11" id="KW-0560">Oxidoreductase</keyword>
<comment type="pathway">
    <text evidence="1">Lipid metabolism; fatty acid beta-oxidation.</text>
</comment>
<evidence type="ECO:0000313" key="11">
    <source>
        <dbReference type="EMBL" id="MDQ0188903.1"/>
    </source>
</evidence>
<evidence type="ECO:0000256" key="4">
    <source>
        <dbReference type="ARBA" id="ARBA00022963"/>
    </source>
</evidence>
<dbReference type="Gene3D" id="3.40.50.720">
    <property type="entry name" value="NAD(P)-binding Rossmann-like Domain"/>
    <property type="match status" value="1"/>
</dbReference>
<evidence type="ECO:0000256" key="2">
    <source>
        <dbReference type="ARBA" id="ARBA00009463"/>
    </source>
</evidence>
<evidence type="ECO:0000256" key="7">
    <source>
        <dbReference type="ARBA" id="ARBA00023098"/>
    </source>
</evidence>
<dbReference type="InterPro" id="IPR006176">
    <property type="entry name" value="3-OHacyl-CoA_DH_NAD-bd"/>
</dbReference>
<accession>A0ABT9XF25</accession>
<evidence type="ECO:0000256" key="1">
    <source>
        <dbReference type="ARBA" id="ARBA00005005"/>
    </source>
</evidence>
<dbReference type="Proteomes" id="UP001232973">
    <property type="component" value="Unassembled WGS sequence"/>
</dbReference>
<dbReference type="PANTHER" id="PTHR48075:SF7">
    <property type="entry name" value="3-HYDROXYACYL-COA DEHYDROGENASE-RELATED"/>
    <property type="match status" value="1"/>
</dbReference>
<evidence type="ECO:0000256" key="8">
    <source>
        <dbReference type="ARBA" id="ARBA00049556"/>
    </source>
</evidence>
<proteinExistence type="inferred from homology"/>
<dbReference type="EC" id="1.1.1.35" evidence="11"/>
<dbReference type="RefSeq" id="WP_274456506.1">
    <property type="nucleotide sequence ID" value="NZ_CP067097.1"/>
</dbReference>
<dbReference type="PANTHER" id="PTHR48075">
    <property type="entry name" value="3-HYDROXYACYL-COA DEHYDROGENASE FAMILY PROTEIN"/>
    <property type="match status" value="1"/>
</dbReference>
<evidence type="ECO:0000259" key="10">
    <source>
        <dbReference type="Pfam" id="PF02737"/>
    </source>
</evidence>
<keyword evidence="7" id="KW-0443">Lipid metabolism</keyword>
<dbReference type="SUPFAM" id="SSF52096">
    <property type="entry name" value="ClpP/crotonase"/>
    <property type="match status" value="1"/>
</dbReference>
<comment type="caution">
    <text evidence="11">The sequence shown here is derived from an EMBL/GenBank/DDBJ whole genome shotgun (WGS) entry which is preliminary data.</text>
</comment>
<dbReference type="GO" id="GO:0003857">
    <property type="term" value="F:(3S)-3-hydroxyacyl-CoA dehydrogenase (NAD+) activity"/>
    <property type="evidence" value="ECO:0007669"/>
    <property type="project" value="UniProtKB-EC"/>
</dbReference>
<keyword evidence="6" id="KW-0520">NAD</keyword>
<comment type="catalytic activity">
    <reaction evidence="8">
        <text>a (3S)-3-hydroxyacyl-CoA + NAD(+) = a 3-oxoacyl-CoA + NADH + H(+)</text>
        <dbReference type="Rhea" id="RHEA:22432"/>
        <dbReference type="ChEBI" id="CHEBI:15378"/>
        <dbReference type="ChEBI" id="CHEBI:57318"/>
        <dbReference type="ChEBI" id="CHEBI:57540"/>
        <dbReference type="ChEBI" id="CHEBI:57945"/>
        <dbReference type="ChEBI" id="CHEBI:90726"/>
        <dbReference type="EC" id="1.1.1.35"/>
    </reaction>
</comment>
<dbReference type="InterPro" id="IPR029045">
    <property type="entry name" value="ClpP/crotonase-like_dom_sf"/>
</dbReference>
<evidence type="ECO:0000256" key="5">
    <source>
        <dbReference type="ARBA" id="ARBA00023002"/>
    </source>
</evidence>
<evidence type="ECO:0000259" key="9">
    <source>
        <dbReference type="Pfam" id="PF00725"/>
    </source>
</evidence>
<dbReference type="InterPro" id="IPR008927">
    <property type="entry name" value="6-PGluconate_DH-like_C_sf"/>
</dbReference>
<reference evidence="11 12" key="1">
    <citation type="submission" date="2023-07" db="EMBL/GenBank/DDBJ databases">
        <title>Genomic Encyclopedia of Type Strains, Phase IV (KMG-IV): sequencing the most valuable type-strain genomes for metagenomic binning, comparative biology and taxonomic classification.</title>
        <authorList>
            <person name="Goeker M."/>
        </authorList>
    </citation>
    <scope>NUCLEOTIDE SEQUENCE [LARGE SCALE GENOMIC DNA]</scope>
    <source>
        <strain evidence="11 12">DSM 4006</strain>
    </source>
</reference>
<dbReference type="Gene3D" id="1.10.1040.50">
    <property type="match status" value="1"/>
</dbReference>